<dbReference type="SMART" id="SM00028">
    <property type="entry name" value="TPR"/>
    <property type="match status" value="6"/>
</dbReference>
<dbReference type="InterPro" id="IPR050498">
    <property type="entry name" value="Ycf3"/>
</dbReference>
<evidence type="ECO:0008006" key="6">
    <source>
        <dbReference type="Google" id="ProtNLM"/>
    </source>
</evidence>
<proteinExistence type="predicted"/>
<dbReference type="Gene3D" id="1.25.40.10">
    <property type="entry name" value="Tetratricopeptide repeat domain"/>
    <property type="match status" value="2"/>
</dbReference>
<reference evidence="4" key="1">
    <citation type="submission" date="2022-08" db="EMBL/GenBank/DDBJ databases">
        <title>Novel sulphate-reducing endosymbionts in the free-living metamonad Anaeramoeba.</title>
        <authorList>
            <person name="Jerlstrom-Hultqvist J."/>
            <person name="Cepicka I."/>
            <person name="Gallot-Lavallee L."/>
            <person name="Salas-Leiva D."/>
            <person name="Curtis B.A."/>
            <person name="Zahonova K."/>
            <person name="Pipaliya S."/>
            <person name="Dacks J."/>
            <person name="Roger A.J."/>
        </authorList>
    </citation>
    <scope>NUCLEOTIDE SEQUENCE</scope>
    <source>
        <strain evidence="4">Busselton2</strain>
    </source>
</reference>
<dbReference type="Proteomes" id="UP001146793">
    <property type="component" value="Unassembled WGS sequence"/>
</dbReference>
<dbReference type="PANTHER" id="PTHR44858:SF1">
    <property type="entry name" value="UDP-N-ACETYLGLUCOSAMINE--PEPTIDE N-ACETYLGLUCOSAMINYLTRANSFERASE SPINDLY-RELATED"/>
    <property type="match status" value="1"/>
</dbReference>
<protein>
    <recommendedName>
        <fullName evidence="6">Tetratricopeptide repeat protein</fullName>
    </recommendedName>
</protein>
<dbReference type="EMBL" id="JANTQA010000070">
    <property type="protein sequence ID" value="KAJ3425922.1"/>
    <property type="molecule type" value="Genomic_DNA"/>
</dbReference>
<evidence type="ECO:0000256" key="1">
    <source>
        <dbReference type="ARBA" id="ARBA00022737"/>
    </source>
</evidence>
<keyword evidence="1" id="KW-0677">Repeat</keyword>
<accession>A0AAV7Y7X9</accession>
<evidence type="ECO:0000256" key="2">
    <source>
        <dbReference type="ARBA" id="ARBA00022803"/>
    </source>
</evidence>
<dbReference type="PROSITE" id="PS50005">
    <property type="entry name" value="TPR"/>
    <property type="match status" value="1"/>
</dbReference>
<evidence type="ECO:0000313" key="4">
    <source>
        <dbReference type="EMBL" id="KAJ3425922.1"/>
    </source>
</evidence>
<comment type="caution">
    <text evidence="4">The sequence shown here is derived from an EMBL/GenBank/DDBJ whole genome shotgun (WGS) entry which is preliminary data.</text>
</comment>
<name>A0AAV7Y7X9_9EUKA</name>
<sequence>MGQILTWIKSYPRFMNAISTFVDEIGINVNNAPKNQSDLTDAIEALKKLDVIGALRSFCKAVGFDEEKSKKFITIIEEDAVIVDRIIKEVLKFLTDHLDYVFTNVIMILNNLEKGLLIPSILNILTMIPTNIEGLYSLILEVEKASKKGIKESALGALDIEKLMEKYMPLKNLPEILDRKQIEEGMTLLIDVVGLKSEELGKIMEDVQTVMQMIEEEMVPQKLEEYLGPCIPQEENFMNAVQGLIGRVKPTSNPDLWIFFGKKISAKGRHDQAIVCFKKAIEIAQEDDPKDEMYHELALANIHSQLWEDAKIACDKAIELKGGMGHYWGARAVALLGAGKEQDANRDWQKALELSPDHLPMHMLWADAFYLSKKFDQAIELYNKILEKVPNSWTLMHLGLVYLWKNDYENAKITFAKAFDLLDFKIPKHKLFYFLSSGCLSLAKGLNQRATFEFTKFIDAIRGSDAEIALPLALNLRAIAYDKMKKKELAREDIQKAFAMNPKFLWIKESLEKIGSKSADEEEEETD</sequence>
<dbReference type="InterPro" id="IPR019734">
    <property type="entry name" value="TPR_rpt"/>
</dbReference>
<keyword evidence="2 3" id="KW-0802">TPR repeat</keyword>
<gene>
    <name evidence="4" type="ORF">M0812_28368</name>
</gene>
<evidence type="ECO:0000256" key="3">
    <source>
        <dbReference type="PROSITE-ProRule" id="PRU00339"/>
    </source>
</evidence>
<feature type="repeat" description="TPR" evidence="3">
    <location>
        <begin position="254"/>
        <end position="287"/>
    </location>
</feature>
<evidence type="ECO:0000313" key="5">
    <source>
        <dbReference type="Proteomes" id="UP001146793"/>
    </source>
</evidence>
<dbReference type="SUPFAM" id="SSF48452">
    <property type="entry name" value="TPR-like"/>
    <property type="match status" value="2"/>
</dbReference>
<dbReference type="PANTHER" id="PTHR44858">
    <property type="entry name" value="TETRATRICOPEPTIDE REPEAT PROTEIN 6"/>
    <property type="match status" value="1"/>
</dbReference>
<dbReference type="AlphaFoldDB" id="A0AAV7Y7X9"/>
<dbReference type="Pfam" id="PF13181">
    <property type="entry name" value="TPR_8"/>
    <property type="match status" value="3"/>
</dbReference>
<dbReference type="InterPro" id="IPR011990">
    <property type="entry name" value="TPR-like_helical_dom_sf"/>
</dbReference>
<dbReference type="Pfam" id="PF14559">
    <property type="entry name" value="TPR_19"/>
    <property type="match status" value="1"/>
</dbReference>
<organism evidence="4 5">
    <name type="scientific">Anaeramoeba flamelloides</name>
    <dbReference type="NCBI Taxonomy" id="1746091"/>
    <lineage>
        <taxon>Eukaryota</taxon>
        <taxon>Metamonada</taxon>
        <taxon>Anaeramoebidae</taxon>
        <taxon>Anaeramoeba</taxon>
    </lineage>
</organism>